<dbReference type="InterPro" id="IPR038136">
    <property type="entry name" value="CofD-like_dom_sf"/>
</dbReference>
<comment type="caution">
    <text evidence="3">The sequence shown here is derived from an EMBL/GenBank/DDBJ whole genome shotgun (WGS) entry which is preliminary data.</text>
</comment>
<name>A0ABD6HEW6_AGRVI</name>
<dbReference type="AlphaFoldDB" id="A0ABD6HEW6"/>
<keyword evidence="4" id="KW-1185">Reference proteome</keyword>
<dbReference type="Pfam" id="PF01933">
    <property type="entry name" value="CofD"/>
    <property type="match status" value="1"/>
</dbReference>
<sequence>MRLIREASGLPSPNPRALEAIEKADLVVFGPGSFYTSILPHLCVEGLAQVLARISAPTVLVTNILQCRETLGCHLEDLLAAFAQHWPQSRRCPKVLANCSISSDAVDGAVFPYLVSQTADECGFGFEVRTSVLESQSQPGQHCGGRVAAELLAIVAKDRALAR</sequence>
<protein>
    <recommendedName>
        <fullName evidence="6">YvcK family protein</fullName>
    </recommendedName>
</protein>
<dbReference type="Gene3D" id="3.40.50.10680">
    <property type="entry name" value="CofD-like domains"/>
    <property type="match status" value="1"/>
</dbReference>
<evidence type="ECO:0000256" key="1">
    <source>
        <dbReference type="ARBA" id="ARBA00022490"/>
    </source>
</evidence>
<evidence type="ECO:0000313" key="4">
    <source>
        <dbReference type="Proteomes" id="UP000179454"/>
    </source>
</evidence>
<organism evidence="3 5">
    <name type="scientific">Agrobacterium vitis</name>
    <name type="common">Rhizobium vitis</name>
    <dbReference type="NCBI Taxonomy" id="373"/>
    <lineage>
        <taxon>Bacteria</taxon>
        <taxon>Pseudomonadati</taxon>
        <taxon>Pseudomonadota</taxon>
        <taxon>Alphaproteobacteria</taxon>
        <taxon>Hyphomicrobiales</taxon>
        <taxon>Rhizobiaceae</taxon>
        <taxon>Rhizobium/Agrobacterium group</taxon>
        <taxon>Agrobacterium</taxon>
    </lineage>
</organism>
<dbReference type="Proteomes" id="UP000179536">
    <property type="component" value="Unassembled WGS sequence"/>
</dbReference>
<proteinExistence type="predicted"/>
<evidence type="ECO:0000313" key="2">
    <source>
        <dbReference type="EMBL" id="MUO44911.1"/>
    </source>
</evidence>
<evidence type="ECO:0000313" key="3">
    <source>
        <dbReference type="EMBL" id="MUP12966.1"/>
    </source>
</evidence>
<accession>A0ABD6HEW6</accession>
<keyword evidence="1" id="KW-0963">Cytoplasm</keyword>
<dbReference type="InterPro" id="IPR010119">
    <property type="entry name" value="Gluconeogen_factor"/>
</dbReference>
<dbReference type="SUPFAM" id="SSF142338">
    <property type="entry name" value="CofD-like"/>
    <property type="match status" value="1"/>
</dbReference>
<dbReference type="InterPro" id="IPR002882">
    <property type="entry name" value="CofD"/>
</dbReference>
<dbReference type="EMBL" id="MBFE02000025">
    <property type="protein sequence ID" value="MUO44911.1"/>
    <property type="molecule type" value="Genomic_DNA"/>
</dbReference>
<dbReference type="EMBL" id="MBFA02000023">
    <property type="protein sequence ID" value="MUP12966.1"/>
    <property type="molecule type" value="Genomic_DNA"/>
</dbReference>
<evidence type="ECO:0000313" key="5">
    <source>
        <dbReference type="Proteomes" id="UP000179536"/>
    </source>
</evidence>
<evidence type="ECO:0008006" key="6">
    <source>
        <dbReference type="Google" id="ProtNLM"/>
    </source>
</evidence>
<dbReference type="Proteomes" id="UP000179454">
    <property type="component" value="Unassembled WGS sequence"/>
</dbReference>
<gene>
    <name evidence="3" type="ORF">BBK91_024220</name>
    <name evidence="2" type="ORF">BBL17_024330</name>
</gene>
<dbReference type="PANTHER" id="PTHR30135:SF3">
    <property type="entry name" value="GLUCONEOGENESIS FACTOR-RELATED"/>
    <property type="match status" value="1"/>
</dbReference>
<reference evidence="4 5" key="1">
    <citation type="submission" date="2019-11" db="EMBL/GenBank/DDBJ databases">
        <title>Whole-genome sequencing of Allorhizobium vitis.</title>
        <authorList>
            <person name="Gan H.M."/>
            <person name="Savka M.A."/>
        </authorList>
    </citation>
    <scope>NUCLEOTIDE SEQUENCE [LARGE SCALE GENOMIC DNA]</scope>
    <source>
        <strain evidence="3 5">RF2/1</strain>
        <strain evidence="2 4">T1/7</strain>
    </source>
</reference>
<dbReference type="PANTHER" id="PTHR30135">
    <property type="entry name" value="UNCHARACTERIZED PROTEIN YVCK-RELATED"/>
    <property type="match status" value="1"/>
</dbReference>